<evidence type="ECO:0000313" key="2">
    <source>
        <dbReference type="Proteomes" id="UP001138460"/>
    </source>
</evidence>
<protein>
    <submittedName>
        <fullName evidence="1">Uncharacterized protein</fullName>
    </submittedName>
</protein>
<gene>
    <name evidence="1" type="ORF">CLR69_15060</name>
</gene>
<proteinExistence type="predicted"/>
<reference evidence="1 2" key="1">
    <citation type="journal article" date="2018" name="Syst. Appl. Microbiol.">
        <title>Pectobacterium zantedeschiae sp. nov. a new species of a soft rot pathogen isolated from Calla lily (Zantedeschia spp.).</title>
        <authorList>
            <person name="Waleron M."/>
            <person name="Misztak A."/>
            <person name="Waleron M."/>
            <person name="Franczuk M."/>
            <person name="Jonca J."/>
            <person name="Wielgomas B."/>
            <person name="Mikicinski A."/>
            <person name="Popovic T."/>
            <person name="Waleron K."/>
        </authorList>
    </citation>
    <scope>NUCLEOTIDE SEQUENCE [LARGE SCALE GENOMIC DNA]</scope>
    <source>
        <strain evidence="1 2">9M</strain>
    </source>
</reference>
<dbReference type="EMBL" id="NWTM01000002">
    <property type="protein sequence ID" value="RYC41457.1"/>
    <property type="molecule type" value="Genomic_DNA"/>
</dbReference>
<organism evidence="1 2">
    <name type="scientific">Pectobacterium zantedeschiae</name>
    <dbReference type="NCBI Taxonomy" id="2034769"/>
    <lineage>
        <taxon>Bacteria</taxon>
        <taxon>Pseudomonadati</taxon>
        <taxon>Pseudomonadota</taxon>
        <taxon>Gammaproteobacteria</taxon>
        <taxon>Enterobacterales</taxon>
        <taxon>Pectobacteriaceae</taxon>
        <taxon>Pectobacterium</taxon>
    </lineage>
</organism>
<dbReference type="Proteomes" id="UP001138460">
    <property type="component" value="Unassembled WGS sequence"/>
</dbReference>
<name>A0A9X8JGK6_9GAMM</name>
<dbReference type="AlphaFoldDB" id="A0A9X8JGK6"/>
<keyword evidence="2" id="KW-1185">Reference proteome</keyword>
<accession>A0A9X8JGK6</accession>
<evidence type="ECO:0000313" key="1">
    <source>
        <dbReference type="EMBL" id="RYC41457.1"/>
    </source>
</evidence>
<comment type="caution">
    <text evidence="1">The sequence shown here is derived from an EMBL/GenBank/DDBJ whole genome shotgun (WGS) entry which is preliminary data.</text>
</comment>
<sequence>MQSKMLAFDLIAVTGIYPLPQQSKLWSGFRRRRFPYWTAHYMSDLDKNDNLQYAGLAVAPSLKLEMLRATSASGCGFNP</sequence>